<keyword evidence="2" id="KW-1185">Reference proteome</keyword>
<sequence length="169" mass="18907">MASEGKPNKKWSDHAERDLCISIMTSLMPDKPKYDWARVVDIMSSLGHDFSKDAISQHWTKTIMKEFKARHGSNALGNGSASAHVTPNATPKESKTRTPASNKRKAAATTTRKAGYYNGDDDDDVYGKEKEEKEEAEEDAQSPTKKGKKSHAARKEDVKREVKYEDEGF</sequence>
<gene>
    <name evidence="1" type="ORF">N3K66_002646</name>
</gene>
<reference evidence="1" key="1">
    <citation type="submission" date="2022-10" db="EMBL/GenBank/DDBJ databases">
        <title>Complete Genome of Trichothecium roseum strain YXFP-22015, a Plant Pathogen Isolated from Citrus.</title>
        <authorList>
            <person name="Wang Y."/>
            <person name="Zhu L."/>
        </authorList>
    </citation>
    <scope>NUCLEOTIDE SEQUENCE</scope>
    <source>
        <strain evidence="1">YXFP-22015</strain>
    </source>
</reference>
<dbReference type="Proteomes" id="UP001163324">
    <property type="component" value="Chromosome 2"/>
</dbReference>
<proteinExistence type="predicted"/>
<protein>
    <submittedName>
        <fullName evidence="1">Uncharacterized protein</fullName>
    </submittedName>
</protein>
<dbReference type="EMBL" id="CM047941">
    <property type="protein sequence ID" value="KAI9903294.1"/>
    <property type="molecule type" value="Genomic_DNA"/>
</dbReference>
<evidence type="ECO:0000313" key="1">
    <source>
        <dbReference type="EMBL" id="KAI9903294.1"/>
    </source>
</evidence>
<organism evidence="1 2">
    <name type="scientific">Trichothecium roseum</name>
    <dbReference type="NCBI Taxonomy" id="47278"/>
    <lineage>
        <taxon>Eukaryota</taxon>
        <taxon>Fungi</taxon>
        <taxon>Dikarya</taxon>
        <taxon>Ascomycota</taxon>
        <taxon>Pezizomycotina</taxon>
        <taxon>Sordariomycetes</taxon>
        <taxon>Hypocreomycetidae</taxon>
        <taxon>Hypocreales</taxon>
        <taxon>Hypocreales incertae sedis</taxon>
        <taxon>Trichothecium</taxon>
    </lineage>
</organism>
<name>A0ACC0VA77_9HYPO</name>
<accession>A0ACC0VA77</accession>
<evidence type="ECO:0000313" key="2">
    <source>
        <dbReference type="Proteomes" id="UP001163324"/>
    </source>
</evidence>
<comment type="caution">
    <text evidence="1">The sequence shown here is derived from an EMBL/GenBank/DDBJ whole genome shotgun (WGS) entry which is preliminary data.</text>
</comment>